<comment type="caution">
    <text evidence="2">The sequence shown here is derived from an EMBL/GenBank/DDBJ whole genome shotgun (WGS) entry which is preliminary data.</text>
</comment>
<dbReference type="EMBL" id="JADGJH010000836">
    <property type="protein sequence ID" value="KAJ3122082.1"/>
    <property type="molecule type" value="Genomic_DNA"/>
</dbReference>
<keyword evidence="1" id="KW-0472">Membrane</keyword>
<gene>
    <name evidence="2" type="ORF">HK100_012132</name>
</gene>
<sequence length="158" mass="17026">MKPPPIENDVTKLALHYVFIAISCGLVCGMATQVAITKKTQAGVSYEMDSIMMTAIFVGISTATWLVPTFLCVCRHLIGRFRHSGTAIESPRKCVSGSVAAIFVNLYLVVDEQMQVQFATGEDNTQELLKGNSVYPYGTSGVTDLEMKPIAPGTISSS</sequence>
<protein>
    <submittedName>
        <fullName evidence="2">Uncharacterized protein</fullName>
    </submittedName>
</protein>
<evidence type="ECO:0000313" key="2">
    <source>
        <dbReference type="EMBL" id="KAJ3122082.1"/>
    </source>
</evidence>
<keyword evidence="1" id="KW-1133">Transmembrane helix</keyword>
<organism evidence="2 3">
    <name type="scientific">Physocladia obscura</name>
    <dbReference type="NCBI Taxonomy" id="109957"/>
    <lineage>
        <taxon>Eukaryota</taxon>
        <taxon>Fungi</taxon>
        <taxon>Fungi incertae sedis</taxon>
        <taxon>Chytridiomycota</taxon>
        <taxon>Chytridiomycota incertae sedis</taxon>
        <taxon>Chytridiomycetes</taxon>
        <taxon>Chytridiales</taxon>
        <taxon>Chytriomycetaceae</taxon>
        <taxon>Physocladia</taxon>
    </lineage>
</organism>
<keyword evidence="3" id="KW-1185">Reference proteome</keyword>
<name>A0AAD5T069_9FUNG</name>
<accession>A0AAD5T069</accession>
<proteinExistence type="predicted"/>
<keyword evidence="1" id="KW-0812">Transmembrane</keyword>
<dbReference type="Proteomes" id="UP001211907">
    <property type="component" value="Unassembled WGS sequence"/>
</dbReference>
<evidence type="ECO:0000313" key="3">
    <source>
        <dbReference type="Proteomes" id="UP001211907"/>
    </source>
</evidence>
<reference evidence="2" key="1">
    <citation type="submission" date="2020-05" db="EMBL/GenBank/DDBJ databases">
        <title>Phylogenomic resolution of chytrid fungi.</title>
        <authorList>
            <person name="Stajich J.E."/>
            <person name="Amses K."/>
            <person name="Simmons R."/>
            <person name="Seto K."/>
            <person name="Myers J."/>
            <person name="Bonds A."/>
            <person name="Quandt C.A."/>
            <person name="Barry K."/>
            <person name="Liu P."/>
            <person name="Grigoriev I."/>
            <person name="Longcore J.E."/>
            <person name="James T.Y."/>
        </authorList>
    </citation>
    <scope>NUCLEOTIDE SEQUENCE</scope>
    <source>
        <strain evidence="2">JEL0513</strain>
    </source>
</reference>
<feature type="transmembrane region" description="Helical" evidence="1">
    <location>
        <begin position="51"/>
        <end position="74"/>
    </location>
</feature>
<feature type="transmembrane region" description="Helical" evidence="1">
    <location>
        <begin position="12"/>
        <end position="36"/>
    </location>
</feature>
<dbReference type="AlphaFoldDB" id="A0AAD5T069"/>
<dbReference type="PROSITE" id="PS51257">
    <property type="entry name" value="PROKAR_LIPOPROTEIN"/>
    <property type="match status" value="1"/>
</dbReference>
<evidence type="ECO:0000256" key="1">
    <source>
        <dbReference type="SAM" id="Phobius"/>
    </source>
</evidence>